<dbReference type="SMART" id="SM00387">
    <property type="entry name" value="HATPase_c"/>
    <property type="match status" value="1"/>
</dbReference>
<dbReference type="InterPro" id="IPR011622">
    <property type="entry name" value="7TMR_DISM_rcpt_extracell_dom2"/>
</dbReference>
<dbReference type="Proteomes" id="UP000268844">
    <property type="component" value="Unassembled WGS sequence"/>
</dbReference>
<keyword evidence="7" id="KW-0067">ATP-binding</keyword>
<gene>
    <name evidence="11" type="primary">kinE</name>
    <name evidence="11" type="ORF">DEVEQU_01337</name>
</gene>
<evidence type="ECO:0000256" key="5">
    <source>
        <dbReference type="ARBA" id="ARBA00022741"/>
    </source>
</evidence>
<dbReference type="InterPro" id="IPR011623">
    <property type="entry name" value="7TMR_DISM_rcpt_extracell_dom1"/>
</dbReference>
<evidence type="ECO:0000259" key="10">
    <source>
        <dbReference type="PROSITE" id="PS50109"/>
    </source>
</evidence>
<dbReference type="SUPFAM" id="SSF55874">
    <property type="entry name" value="ATPase domain of HSP90 chaperone/DNA topoisomerase II/histidine kinase"/>
    <property type="match status" value="1"/>
</dbReference>
<evidence type="ECO:0000256" key="9">
    <source>
        <dbReference type="SAM" id="Phobius"/>
    </source>
</evidence>
<dbReference type="InterPro" id="IPR005467">
    <property type="entry name" value="His_kinase_dom"/>
</dbReference>
<dbReference type="GO" id="GO:0000155">
    <property type="term" value="F:phosphorelay sensor kinase activity"/>
    <property type="evidence" value="ECO:0007669"/>
    <property type="project" value="InterPro"/>
</dbReference>
<reference evidence="11 12" key="1">
    <citation type="submission" date="2018-12" db="EMBL/GenBank/DDBJ databases">
        <authorList>
            <person name="Criscuolo A."/>
        </authorList>
    </citation>
    <scope>NUCLEOTIDE SEQUENCE [LARGE SCALE GENOMIC DNA]</scope>
    <source>
        <strain evidence="11">ACIP1116281</strain>
    </source>
</reference>
<organism evidence="11 12">
    <name type="scientific">Devosia equisanguinis</name>
    <dbReference type="NCBI Taxonomy" id="2490941"/>
    <lineage>
        <taxon>Bacteria</taxon>
        <taxon>Pseudomonadati</taxon>
        <taxon>Pseudomonadota</taxon>
        <taxon>Alphaproteobacteria</taxon>
        <taxon>Hyphomicrobiales</taxon>
        <taxon>Devosiaceae</taxon>
        <taxon>Devosia</taxon>
    </lineage>
</organism>
<keyword evidence="8" id="KW-0902">Two-component regulatory system</keyword>
<dbReference type="PROSITE" id="PS50109">
    <property type="entry name" value="HIS_KIN"/>
    <property type="match status" value="1"/>
</dbReference>
<feature type="transmembrane region" description="Helical" evidence="9">
    <location>
        <begin position="354"/>
        <end position="376"/>
    </location>
</feature>
<dbReference type="SUPFAM" id="SSF55785">
    <property type="entry name" value="PYP-like sensor domain (PAS domain)"/>
    <property type="match status" value="1"/>
</dbReference>
<dbReference type="InterPro" id="IPR003661">
    <property type="entry name" value="HisK_dim/P_dom"/>
</dbReference>
<evidence type="ECO:0000256" key="8">
    <source>
        <dbReference type="ARBA" id="ARBA00023012"/>
    </source>
</evidence>
<dbReference type="SMART" id="SM00388">
    <property type="entry name" value="HisKA"/>
    <property type="match status" value="1"/>
</dbReference>
<accession>A0A3S4EKT5</accession>
<protein>
    <recommendedName>
        <fullName evidence="2">histidine kinase</fullName>
        <ecNumber evidence="2">2.7.13.3</ecNumber>
    </recommendedName>
</protein>
<dbReference type="Pfam" id="PF02518">
    <property type="entry name" value="HATPase_c"/>
    <property type="match status" value="1"/>
</dbReference>
<evidence type="ECO:0000256" key="4">
    <source>
        <dbReference type="ARBA" id="ARBA00022679"/>
    </source>
</evidence>
<evidence type="ECO:0000313" key="12">
    <source>
        <dbReference type="Proteomes" id="UP000268844"/>
    </source>
</evidence>
<dbReference type="AlphaFoldDB" id="A0A3S4EKT5"/>
<dbReference type="Gene3D" id="3.30.565.10">
    <property type="entry name" value="Histidine kinase-like ATPase, C-terminal domain"/>
    <property type="match status" value="1"/>
</dbReference>
<dbReference type="PANTHER" id="PTHR43065">
    <property type="entry name" value="SENSOR HISTIDINE KINASE"/>
    <property type="match status" value="1"/>
</dbReference>
<dbReference type="InterPro" id="IPR004358">
    <property type="entry name" value="Sig_transdc_His_kin-like_C"/>
</dbReference>
<dbReference type="Gene3D" id="1.10.287.130">
    <property type="match status" value="1"/>
</dbReference>
<keyword evidence="3" id="KW-0597">Phosphoprotein</keyword>
<dbReference type="PRINTS" id="PR00344">
    <property type="entry name" value="BCTRLSENSOR"/>
</dbReference>
<feature type="transmembrane region" description="Helical" evidence="9">
    <location>
        <begin position="331"/>
        <end position="347"/>
    </location>
</feature>
<feature type="transmembrane region" description="Helical" evidence="9">
    <location>
        <begin position="382"/>
        <end position="406"/>
    </location>
</feature>
<keyword evidence="9" id="KW-0812">Transmembrane</keyword>
<feature type="transmembrane region" description="Helical" evidence="9">
    <location>
        <begin position="264"/>
        <end position="285"/>
    </location>
</feature>
<dbReference type="InterPro" id="IPR003594">
    <property type="entry name" value="HATPase_dom"/>
</dbReference>
<evidence type="ECO:0000256" key="2">
    <source>
        <dbReference type="ARBA" id="ARBA00012438"/>
    </source>
</evidence>
<feature type="transmembrane region" description="Helical" evidence="9">
    <location>
        <begin position="228"/>
        <end position="252"/>
    </location>
</feature>
<name>A0A3S4EKT5_9HYPH</name>
<sequence>MRLARLWMRVFPAGMVILLALAMGYLIVSGLNRDGQLAPAAPPDPAILVGATADFLLDRKTIITIDATTWPEIAARFTPNEGKVPGVGWRYYQGDALWLRFNIPSMDTDQSRWVLRLANTRVEDLRLIIIRDGAFREYDWSYDDPTRRAGLSNRQPVFFFDREDIEGAVGVIGFTARGAMRGSVLLETERGFVAGEVRQAVAYSTLWGILLALAIYLLVIGSRLGEPAMLYAGGLSFFAGTFIFGAGGYIHALLLPNWPNLADVLLYGSQPVMMTFWVLLVVSYLDLRQRNPVLGALLVTLALVLPLQGIFVLFAALGYPVPILTDNATPVLMGIGAGVLTLAYYAIRGDRRALRLLVCFAPVVIFSVVRALLYLTPSPNPAVVAVLEGYLDLVLTMGLLAILIVLDLQIREQGLRKQALRNERRFRQFAEIASDSFFELDGQGRIVSAAGTMARRLGLEEGGDFSGVLVHQVPLGFDTLRRQLVAVQKQGRPARDIEIAIAGSADAPNWVSFNLEPWPGEDGAMGLRGTLTDVTDRVERRLRESRQNTLSALGQLASGVAHEVNNLLHPMVNLAQRVRDKHTEDPEARKLLDLVVASGKRAGEIVAGVLNAFNPGRIPGEKMAVAGALMDALATVRSTLPATIILAESIDESAQAAVPPGEMLQIVSNIIANAVRAMEGSGTIQVTLANEQGLSRLVFADDGPGMPEDLRRRATEPFVSGRAEGTGLGLAVVANIVRNWQGHFDIDSAPGAGTRVVITVPPQLVGEP</sequence>
<keyword evidence="9" id="KW-0472">Membrane</keyword>
<keyword evidence="6 11" id="KW-0418">Kinase</keyword>
<evidence type="ECO:0000256" key="7">
    <source>
        <dbReference type="ARBA" id="ARBA00022840"/>
    </source>
</evidence>
<dbReference type="InterPro" id="IPR036890">
    <property type="entry name" value="HATPase_C_sf"/>
</dbReference>
<dbReference type="RefSeq" id="WP_164550293.1">
    <property type="nucleotide sequence ID" value="NZ_JBHTMH010000002.1"/>
</dbReference>
<dbReference type="CDD" id="cd00075">
    <property type="entry name" value="HATPase"/>
    <property type="match status" value="1"/>
</dbReference>
<feature type="transmembrane region" description="Helical" evidence="9">
    <location>
        <begin position="200"/>
        <end position="221"/>
    </location>
</feature>
<keyword evidence="12" id="KW-1185">Reference proteome</keyword>
<dbReference type="Pfam" id="PF07695">
    <property type="entry name" value="7TMR-DISM_7TM"/>
    <property type="match status" value="1"/>
</dbReference>
<feature type="domain" description="Histidine kinase" evidence="10">
    <location>
        <begin position="559"/>
        <end position="764"/>
    </location>
</feature>
<dbReference type="Gene3D" id="2.60.40.2380">
    <property type="match status" value="1"/>
</dbReference>
<evidence type="ECO:0000256" key="6">
    <source>
        <dbReference type="ARBA" id="ARBA00022777"/>
    </source>
</evidence>
<dbReference type="Pfam" id="PF07696">
    <property type="entry name" value="7TMR-DISMED2"/>
    <property type="match status" value="1"/>
</dbReference>
<dbReference type="SUPFAM" id="SSF47384">
    <property type="entry name" value="Homodimeric domain of signal transducing histidine kinase"/>
    <property type="match status" value="1"/>
</dbReference>
<evidence type="ECO:0000313" key="11">
    <source>
        <dbReference type="EMBL" id="VDS04206.1"/>
    </source>
</evidence>
<dbReference type="InterPro" id="IPR036097">
    <property type="entry name" value="HisK_dim/P_sf"/>
</dbReference>
<keyword evidence="9" id="KW-1133">Transmembrane helix</keyword>
<dbReference type="EC" id="2.7.13.3" evidence="2"/>
<feature type="transmembrane region" description="Helical" evidence="9">
    <location>
        <begin position="297"/>
        <end position="319"/>
    </location>
</feature>
<proteinExistence type="predicted"/>
<evidence type="ECO:0000256" key="3">
    <source>
        <dbReference type="ARBA" id="ARBA00022553"/>
    </source>
</evidence>
<evidence type="ECO:0000256" key="1">
    <source>
        <dbReference type="ARBA" id="ARBA00000085"/>
    </source>
</evidence>
<dbReference type="PANTHER" id="PTHR43065:SF10">
    <property type="entry name" value="PEROXIDE STRESS-ACTIVATED HISTIDINE KINASE MAK3"/>
    <property type="match status" value="1"/>
</dbReference>
<dbReference type="GO" id="GO:0005524">
    <property type="term" value="F:ATP binding"/>
    <property type="evidence" value="ECO:0007669"/>
    <property type="project" value="UniProtKB-KW"/>
</dbReference>
<keyword evidence="4 11" id="KW-0808">Transferase</keyword>
<keyword evidence="5" id="KW-0547">Nucleotide-binding</keyword>
<comment type="catalytic activity">
    <reaction evidence="1">
        <text>ATP + protein L-histidine = ADP + protein N-phospho-L-histidine.</text>
        <dbReference type="EC" id="2.7.13.3"/>
    </reaction>
</comment>
<dbReference type="InterPro" id="IPR035965">
    <property type="entry name" value="PAS-like_dom_sf"/>
</dbReference>
<dbReference type="Gene3D" id="3.30.450.20">
    <property type="entry name" value="PAS domain"/>
    <property type="match status" value="1"/>
</dbReference>
<dbReference type="EMBL" id="UZWD01000021">
    <property type="protein sequence ID" value="VDS04206.1"/>
    <property type="molecule type" value="Genomic_DNA"/>
</dbReference>